<evidence type="ECO:0000256" key="1">
    <source>
        <dbReference type="SAM" id="MobiDB-lite"/>
    </source>
</evidence>
<feature type="compositionally biased region" description="Polar residues" evidence="1">
    <location>
        <begin position="44"/>
        <end position="53"/>
    </location>
</feature>
<dbReference type="OrthoDB" id="2507508at2759"/>
<keyword evidence="3" id="KW-1185">Reference proteome</keyword>
<feature type="region of interest" description="Disordered" evidence="1">
    <location>
        <begin position="130"/>
        <end position="149"/>
    </location>
</feature>
<evidence type="ECO:0000313" key="2">
    <source>
        <dbReference type="EMBL" id="EGG04605.1"/>
    </source>
</evidence>
<feature type="compositionally biased region" description="Low complexity" evidence="1">
    <location>
        <begin position="194"/>
        <end position="211"/>
    </location>
</feature>
<dbReference type="RefSeq" id="XP_007412044.1">
    <property type="nucleotide sequence ID" value="XM_007411982.1"/>
</dbReference>
<dbReference type="EMBL" id="GL883117">
    <property type="protein sequence ID" value="EGG04605.1"/>
    <property type="molecule type" value="Genomic_DNA"/>
</dbReference>
<dbReference type="GeneID" id="18923427"/>
<evidence type="ECO:0000313" key="3">
    <source>
        <dbReference type="Proteomes" id="UP000001072"/>
    </source>
</evidence>
<dbReference type="KEGG" id="mlr:MELLADRAFT_108262"/>
<sequence length="340" mass="38205">MITTNINGDVSCRIPCDTVSHTTSSSGLPITVESLAASGKKNLSPDNWNPNAHESTLSVSSSSSDECESRNLSDCGIPLDDSKSELCPILEFESLRNIKEGFQSKQNQALDDTTRNSRITLVENKRFLSNGHHPLRQSNHSRIARSNTSDVVTRHHLKQHTLFIQLRDRSPQTASIEGSPGPSRSPIVKSPHKQSTTQRSSQSRTISSDQSKPQTHISRDVAIELMSQFLDEFGHLYTDSEACTLLKKCGDWTLLFEVSTLKSQEFLGMEVSEGEDLKDQKQYLEEVMAMIWDEEEDKVLLIPEKELTSQDRVQLRVIEKRKGLQAIANRKVFLDVLKKK</sequence>
<accession>F4RSI1</accession>
<dbReference type="AlphaFoldDB" id="F4RSI1"/>
<dbReference type="Proteomes" id="UP000001072">
    <property type="component" value="Unassembled WGS sequence"/>
</dbReference>
<name>F4RSI1_MELLP</name>
<proteinExistence type="predicted"/>
<protein>
    <recommendedName>
        <fullName evidence="4">TRF2-interacting telomeric protein/Rap1 C-terminal domain-containing protein</fullName>
    </recommendedName>
</protein>
<dbReference type="HOGENOM" id="CLU_816579_0_0_1"/>
<feature type="compositionally biased region" description="Low complexity" evidence="1">
    <location>
        <begin position="54"/>
        <end position="64"/>
    </location>
</feature>
<organism evidence="3">
    <name type="scientific">Melampsora larici-populina (strain 98AG31 / pathotype 3-4-7)</name>
    <name type="common">Poplar leaf rust fungus</name>
    <dbReference type="NCBI Taxonomy" id="747676"/>
    <lineage>
        <taxon>Eukaryota</taxon>
        <taxon>Fungi</taxon>
        <taxon>Dikarya</taxon>
        <taxon>Basidiomycota</taxon>
        <taxon>Pucciniomycotina</taxon>
        <taxon>Pucciniomycetes</taxon>
        <taxon>Pucciniales</taxon>
        <taxon>Melampsoraceae</taxon>
        <taxon>Melampsora</taxon>
    </lineage>
</organism>
<dbReference type="InParanoid" id="F4RSI1"/>
<evidence type="ECO:0008006" key="4">
    <source>
        <dbReference type="Google" id="ProtNLM"/>
    </source>
</evidence>
<feature type="region of interest" description="Disordered" evidence="1">
    <location>
        <begin position="41"/>
        <end position="66"/>
    </location>
</feature>
<dbReference type="VEuPathDB" id="FungiDB:MELLADRAFT_108262"/>
<feature type="compositionally biased region" description="Polar residues" evidence="1">
    <location>
        <begin position="136"/>
        <end position="149"/>
    </location>
</feature>
<feature type="region of interest" description="Disordered" evidence="1">
    <location>
        <begin position="168"/>
        <end position="215"/>
    </location>
</feature>
<gene>
    <name evidence="2" type="ORF">MELLADRAFT_108262</name>
</gene>
<reference evidence="3" key="1">
    <citation type="journal article" date="2011" name="Proc. Natl. Acad. Sci. U.S.A.">
        <title>Obligate biotrophy features unraveled by the genomic analysis of rust fungi.</title>
        <authorList>
            <person name="Duplessis S."/>
            <person name="Cuomo C.A."/>
            <person name="Lin Y.-C."/>
            <person name="Aerts A."/>
            <person name="Tisserant E."/>
            <person name="Veneault-Fourrey C."/>
            <person name="Joly D.L."/>
            <person name="Hacquard S."/>
            <person name="Amselem J."/>
            <person name="Cantarel B.L."/>
            <person name="Chiu R."/>
            <person name="Coutinho P.M."/>
            <person name="Feau N."/>
            <person name="Field M."/>
            <person name="Frey P."/>
            <person name="Gelhaye E."/>
            <person name="Goldberg J."/>
            <person name="Grabherr M.G."/>
            <person name="Kodira C.D."/>
            <person name="Kohler A."/>
            <person name="Kuees U."/>
            <person name="Lindquist E.A."/>
            <person name="Lucas S.M."/>
            <person name="Mago R."/>
            <person name="Mauceli E."/>
            <person name="Morin E."/>
            <person name="Murat C."/>
            <person name="Pangilinan J.L."/>
            <person name="Park R."/>
            <person name="Pearson M."/>
            <person name="Quesneville H."/>
            <person name="Rouhier N."/>
            <person name="Sakthikumar S."/>
            <person name="Salamov A.A."/>
            <person name="Schmutz J."/>
            <person name="Selles B."/>
            <person name="Shapiro H."/>
            <person name="Tanguay P."/>
            <person name="Tuskan G.A."/>
            <person name="Henrissat B."/>
            <person name="Van de Peer Y."/>
            <person name="Rouze P."/>
            <person name="Ellis J.G."/>
            <person name="Dodds P.N."/>
            <person name="Schein J.E."/>
            <person name="Zhong S."/>
            <person name="Hamelin R.C."/>
            <person name="Grigoriev I.V."/>
            <person name="Szabo L.J."/>
            <person name="Martin F."/>
        </authorList>
    </citation>
    <scope>NUCLEOTIDE SEQUENCE [LARGE SCALE GENOMIC DNA]</scope>
    <source>
        <strain evidence="3">98AG31 / pathotype 3-4-7</strain>
    </source>
</reference>
<dbReference type="STRING" id="747676.F4RSI1"/>